<reference evidence="1" key="1">
    <citation type="submission" date="2021-02" db="EMBL/GenBank/DDBJ databases">
        <authorList>
            <person name="Nowell W R."/>
        </authorList>
    </citation>
    <scope>NUCLEOTIDE SEQUENCE</scope>
</reference>
<name>A0A819KJX6_9BILA</name>
<keyword evidence="2" id="KW-1185">Reference proteome</keyword>
<gene>
    <name evidence="1" type="ORF">OVN521_LOCUS11992</name>
</gene>
<dbReference type="AlphaFoldDB" id="A0A819KJX6"/>
<evidence type="ECO:0000313" key="2">
    <source>
        <dbReference type="Proteomes" id="UP000663866"/>
    </source>
</evidence>
<organism evidence="1 2">
    <name type="scientific">Rotaria magnacalcarata</name>
    <dbReference type="NCBI Taxonomy" id="392030"/>
    <lineage>
        <taxon>Eukaryota</taxon>
        <taxon>Metazoa</taxon>
        <taxon>Spiralia</taxon>
        <taxon>Gnathifera</taxon>
        <taxon>Rotifera</taxon>
        <taxon>Eurotatoria</taxon>
        <taxon>Bdelloidea</taxon>
        <taxon>Philodinida</taxon>
        <taxon>Philodinidae</taxon>
        <taxon>Rotaria</taxon>
    </lineage>
</organism>
<comment type="caution">
    <text evidence="1">The sequence shown here is derived from an EMBL/GenBank/DDBJ whole genome shotgun (WGS) entry which is preliminary data.</text>
</comment>
<evidence type="ECO:0000313" key="1">
    <source>
        <dbReference type="EMBL" id="CAF3946654.1"/>
    </source>
</evidence>
<accession>A0A819KJX6</accession>
<dbReference type="EMBL" id="CAJOBG010001641">
    <property type="protein sequence ID" value="CAF3946654.1"/>
    <property type="molecule type" value="Genomic_DNA"/>
</dbReference>
<protein>
    <submittedName>
        <fullName evidence="1">Uncharacterized protein</fullName>
    </submittedName>
</protein>
<dbReference type="Proteomes" id="UP000663866">
    <property type="component" value="Unassembled WGS sequence"/>
</dbReference>
<sequence length="75" mass="7994">MNQIGHLHYKVMVDMGIDDTLIVDSILINGGQLIVGKLELSYFELIEISSSANVLLPNEAGSIGPRVIGALGGWS</sequence>
<proteinExistence type="predicted"/>